<dbReference type="RefSeq" id="WP_154328920.1">
    <property type="nucleotide sequence ID" value="NZ_CP045696.1"/>
</dbReference>
<sequence>MSSVPTWARETTFDFTGSNLQWAPVDGDSKSFKTSQNGFTAIVKLNETSKLEYGDGCLNLPRGARITIVDDAGNVLNMVKMEDIKNNGFAYSGGDYGPECEVIHGNGNPSIHTGGSSGSVVRLNSDHFYFVSNWGGYQVATVMVREKKISSEDLAYAENYVRSFSFELTDNLVGVQSAALNGNSLLIARSEKEISDARKQMPTEEQIANHLVVDNPALFKQYNWIAILLPQRYKASDYVGKLIPGGTIIGKYCNSIADANGGYMYLNPVIETDRMPNAADLQGGYTTMLNTYLPANFGSHETHFLIHPRPNEVLKMKYVVFHDNNIITLPAKRVKPDGSVVNSRGLRGGTFYHSLNFLDDGTYDKQQLNELKTAEQYQPTMTYVTSKAIACIEDWAQENLTYENDATKEQEIFTYLFFPWSPKKSWESFSARALVPMAIAQYTESGDVVTSADNPHTTKAVASTRYFDLAGKLRTKPAKGVNIIVTTYTDGSTQVTKLLK</sequence>
<dbReference type="Proteomes" id="UP000483362">
    <property type="component" value="Unassembled WGS sequence"/>
</dbReference>
<name>A0A6L5XF29_9BACT</name>
<gene>
    <name evidence="1" type="ORF">FYJ29_08870</name>
</gene>
<comment type="caution">
    <text evidence="1">The sequence shown here is derived from an EMBL/GenBank/DDBJ whole genome shotgun (WGS) entry which is preliminary data.</text>
</comment>
<keyword evidence="2" id="KW-1185">Reference proteome</keyword>
<dbReference type="AlphaFoldDB" id="A0A6L5XF29"/>
<protein>
    <submittedName>
        <fullName evidence="1">Uncharacterized protein</fullName>
    </submittedName>
</protein>
<evidence type="ECO:0000313" key="2">
    <source>
        <dbReference type="Proteomes" id="UP000483362"/>
    </source>
</evidence>
<proteinExistence type="predicted"/>
<dbReference type="EMBL" id="VULT01000013">
    <property type="protein sequence ID" value="MSS17864.1"/>
    <property type="molecule type" value="Genomic_DNA"/>
</dbReference>
<organism evidence="1 2">
    <name type="scientific">Sodaliphilus pleomorphus</name>
    <dbReference type="NCBI Taxonomy" id="2606626"/>
    <lineage>
        <taxon>Bacteria</taxon>
        <taxon>Pseudomonadati</taxon>
        <taxon>Bacteroidota</taxon>
        <taxon>Bacteroidia</taxon>
        <taxon>Bacteroidales</taxon>
        <taxon>Muribaculaceae</taxon>
        <taxon>Sodaliphilus</taxon>
    </lineage>
</organism>
<accession>A0A6L5XF29</accession>
<evidence type="ECO:0000313" key="1">
    <source>
        <dbReference type="EMBL" id="MSS17864.1"/>
    </source>
</evidence>
<reference evidence="1 2" key="1">
    <citation type="submission" date="2019-08" db="EMBL/GenBank/DDBJ databases">
        <title>In-depth cultivation of the pig gut microbiome towards novel bacterial diversity and tailored functional studies.</title>
        <authorList>
            <person name="Wylensek D."/>
            <person name="Hitch T.C.A."/>
            <person name="Clavel T."/>
        </authorList>
    </citation>
    <scope>NUCLEOTIDE SEQUENCE [LARGE SCALE GENOMIC DNA]</scope>
    <source>
        <strain evidence="1 2">Oil-RF-744-WCA-WT-10</strain>
    </source>
</reference>